<protein>
    <recommendedName>
        <fullName evidence="8">Probable membrane transporter protein</fullName>
    </recommendedName>
</protein>
<organism evidence="9 10">
    <name type="scientific">Phreatobacter stygius</name>
    <dbReference type="NCBI Taxonomy" id="1940610"/>
    <lineage>
        <taxon>Bacteria</taxon>
        <taxon>Pseudomonadati</taxon>
        <taxon>Pseudomonadota</taxon>
        <taxon>Alphaproteobacteria</taxon>
        <taxon>Hyphomicrobiales</taxon>
        <taxon>Phreatobacteraceae</taxon>
        <taxon>Phreatobacter</taxon>
    </lineage>
</organism>
<evidence type="ECO:0000313" key="10">
    <source>
        <dbReference type="Proteomes" id="UP000298781"/>
    </source>
</evidence>
<evidence type="ECO:0000256" key="3">
    <source>
        <dbReference type="ARBA" id="ARBA00022448"/>
    </source>
</evidence>
<evidence type="ECO:0000256" key="6">
    <source>
        <dbReference type="ARBA" id="ARBA00022989"/>
    </source>
</evidence>
<dbReference type="EMBL" id="CP039690">
    <property type="protein sequence ID" value="QCI65598.1"/>
    <property type="molecule type" value="Genomic_DNA"/>
</dbReference>
<keyword evidence="3" id="KW-0813">Transport</keyword>
<feature type="transmembrane region" description="Helical" evidence="8">
    <location>
        <begin position="80"/>
        <end position="98"/>
    </location>
</feature>
<dbReference type="Proteomes" id="UP000298781">
    <property type="component" value="Chromosome"/>
</dbReference>
<evidence type="ECO:0000256" key="7">
    <source>
        <dbReference type="ARBA" id="ARBA00023136"/>
    </source>
</evidence>
<evidence type="ECO:0000313" key="9">
    <source>
        <dbReference type="EMBL" id="QCI65598.1"/>
    </source>
</evidence>
<comment type="similarity">
    <text evidence="2 8">Belongs to the 4-toluene sulfonate uptake permease (TSUP) (TC 2.A.102) family.</text>
</comment>
<reference evidence="9 10" key="1">
    <citation type="submission" date="2019-04" db="EMBL/GenBank/DDBJ databases">
        <title>Phreatobacter aquaticus sp. nov.</title>
        <authorList>
            <person name="Choi A."/>
        </authorList>
    </citation>
    <scope>NUCLEOTIDE SEQUENCE [LARGE SCALE GENOMIC DNA]</scope>
    <source>
        <strain evidence="9 10">KCTC 52518</strain>
    </source>
</reference>
<feature type="transmembrane region" description="Helical" evidence="8">
    <location>
        <begin position="105"/>
        <end position="123"/>
    </location>
</feature>
<dbReference type="KEGG" id="pstg:E8M01_16115"/>
<name>A0A4D7B587_9HYPH</name>
<feature type="transmembrane region" description="Helical" evidence="8">
    <location>
        <begin position="49"/>
        <end position="68"/>
    </location>
</feature>
<evidence type="ECO:0000256" key="2">
    <source>
        <dbReference type="ARBA" id="ARBA00009142"/>
    </source>
</evidence>
<sequence length="259" mass="27095">MTLAAFPTDPAFYAVGITATFLMGLGKGAFGGGLAILGIPLLALVMDPIQASIVTALLVAFMDIFAIGSFPRSAWSKPDLAWLLPGLVAGTLAGFMVFEYVDQRVLALIIAVITLAFTARYFLKTGAAAPSLPVSPRLALAASAGAGFTTYIAHAGGPPLAMYLLRRDLTKTAYAATTIVVFTLGNLIKLPGFVYSGLDQPGVFVKALALAPIVPVGVLIGRRLHDGLSREKLYGLCYGLVGIAGAKLLWDAIRALWPT</sequence>
<feature type="transmembrane region" description="Helical" evidence="8">
    <location>
        <begin position="203"/>
        <end position="221"/>
    </location>
</feature>
<dbReference type="Pfam" id="PF01925">
    <property type="entry name" value="TauE"/>
    <property type="match status" value="1"/>
</dbReference>
<keyword evidence="7 8" id="KW-0472">Membrane</keyword>
<keyword evidence="5 8" id="KW-0812">Transmembrane</keyword>
<dbReference type="GO" id="GO:0005886">
    <property type="term" value="C:plasma membrane"/>
    <property type="evidence" value="ECO:0007669"/>
    <property type="project" value="UniProtKB-SubCell"/>
</dbReference>
<dbReference type="OrthoDB" id="7028171at2"/>
<dbReference type="AlphaFoldDB" id="A0A4D7B587"/>
<evidence type="ECO:0000256" key="8">
    <source>
        <dbReference type="RuleBase" id="RU363041"/>
    </source>
</evidence>
<comment type="subcellular location">
    <subcellularLocation>
        <location evidence="1 8">Cell membrane</location>
        <topology evidence="1 8">Multi-pass membrane protein</topology>
    </subcellularLocation>
</comment>
<keyword evidence="10" id="KW-1185">Reference proteome</keyword>
<evidence type="ECO:0000256" key="4">
    <source>
        <dbReference type="ARBA" id="ARBA00022475"/>
    </source>
</evidence>
<proteinExistence type="inferred from homology"/>
<evidence type="ECO:0000256" key="5">
    <source>
        <dbReference type="ARBA" id="ARBA00022692"/>
    </source>
</evidence>
<dbReference type="PANTHER" id="PTHR30269">
    <property type="entry name" value="TRANSMEMBRANE PROTEIN YFCA"/>
    <property type="match status" value="1"/>
</dbReference>
<feature type="transmembrane region" description="Helical" evidence="8">
    <location>
        <begin position="233"/>
        <end position="250"/>
    </location>
</feature>
<dbReference type="RefSeq" id="WP_136961044.1">
    <property type="nucleotide sequence ID" value="NZ_CP039690.1"/>
</dbReference>
<keyword evidence="4 8" id="KW-1003">Cell membrane</keyword>
<dbReference type="InterPro" id="IPR002781">
    <property type="entry name" value="TM_pro_TauE-like"/>
</dbReference>
<feature type="transmembrane region" description="Helical" evidence="8">
    <location>
        <begin position="12"/>
        <end position="37"/>
    </location>
</feature>
<evidence type="ECO:0000256" key="1">
    <source>
        <dbReference type="ARBA" id="ARBA00004651"/>
    </source>
</evidence>
<gene>
    <name evidence="9" type="ORF">E8M01_16115</name>
</gene>
<feature type="transmembrane region" description="Helical" evidence="8">
    <location>
        <begin position="172"/>
        <end position="191"/>
    </location>
</feature>
<dbReference type="InterPro" id="IPR052017">
    <property type="entry name" value="TSUP"/>
</dbReference>
<dbReference type="PANTHER" id="PTHR30269:SF37">
    <property type="entry name" value="MEMBRANE TRANSPORTER PROTEIN"/>
    <property type="match status" value="1"/>
</dbReference>
<feature type="transmembrane region" description="Helical" evidence="8">
    <location>
        <begin position="138"/>
        <end position="165"/>
    </location>
</feature>
<keyword evidence="6 8" id="KW-1133">Transmembrane helix</keyword>
<accession>A0A4D7B587</accession>